<dbReference type="GO" id="GO:0005737">
    <property type="term" value="C:cytoplasm"/>
    <property type="evidence" value="ECO:0007669"/>
    <property type="project" value="TreeGrafter"/>
</dbReference>
<comment type="caution">
    <text evidence="8">The sequence shown here is derived from an EMBL/GenBank/DDBJ whole genome shotgun (WGS) entry which is preliminary data.</text>
</comment>
<dbReference type="EC" id="1.15.1.1" evidence="2"/>
<evidence type="ECO:0000256" key="3">
    <source>
        <dbReference type="ARBA" id="ARBA00022723"/>
    </source>
</evidence>
<proteinExistence type="inferred from homology"/>
<evidence type="ECO:0000256" key="2">
    <source>
        <dbReference type="ARBA" id="ARBA00012682"/>
    </source>
</evidence>
<organism evidence="8 9">
    <name type="scientific">Stenotrophobium rhamnosiphilum</name>
    <dbReference type="NCBI Taxonomy" id="2029166"/>
    <lineage>
        <taxon>Bacteria</taxon>
        <taxon>Pseudomonadati</taxon>
        <taxon>Pseudomonadota</taxon>
        <taxon>Gammaproteobacteria</taxon>
        <taxon>Nevskiales</taxon>
        <taxon>Nevskiaceae</taxon>
        <taxon>Stenotrophobium</taxon>
    </lineage>
</organism>
<protein>
    <recommendedName>
        <fullName evidence="2">superoxide dismutase</fullName>
        <ecNumber evidence="2">1.15.1.1</ecNumber>
    </recommendedName>
</protein>
<evidence type="ECO:0000256" key="1">
    <source>
        <dbReference type="ARBA" id="ARBA00008714"/>
    </source>
</evidence>
<dbReference type="InterPro" id="IPR019832">
    <property type="entry name" value="Mn/Fe_SOD_C"/>
</dbReference>
<dbReference type="InterPro" id="IPR019831">
    <property type="entry name" value="Mn/Fe_SOD_N"/>
</dbReference>
<evidence type="ECO:0000313" key="8">
    <source>
        <dbReference type="EMBL" id="PTU30923.1"/>
    </source>
</evidence>
<dbReference type="PANTHER" id="PTHR43595">
    <property type="entry name" value="37S RIBOSOMAL PROTEIN S26, MITOCHONDRIAL"/>
    <property type="match status" value="1"/>
</dbReference>
<feature type="compositionally biased region" description="Low complexity" evidence="5">
    <location>
        <begin position="202"/>
        <end position="211"/>
    </location>
</feature>
<dbReference type="AlphaFoldDB" id="A0A2T5MEC4"/>
<reference evidence="8 9" key="1">
    <citation type="submission" date="2018-04" db="EMBL/GenBank/DDBJ databases">
        <title>Novel species isolated from glacier.</title>
        <authorList>
            <person name="Liu Q."/>
            <person name="Xin Y.-H."/>
        </authorList>
    </citation>
    <scope>NUCLEOTIDE SEQUENCE [LARGE SCALE GENOMIC DNA]</scope>
    <source>
        <strain evidence="8 9">GT1R17</strain>
    </source>
</reference>
<dbReference type="GO" id="GO:0004784">
    <property type="term" value="F:superoxide dismutase activity"/>
    <property type="evidence" value="ECO:0007669"/>
    <property type="project" value="UniProtKB-EC"/>
</dbReference>
<evidence type="ECO:0000256" key="4">
    <source>
        <dbReference type="ARBA" id="ARBA00023002"/>
    </source>
</evidence>
<feature type="compositionally biased region" description="Polar residues" evidence="5">
    <location>
        <begin position="255"/>
        <end position="268"/>
    </location>
</feature>
<dbReference type="InterPro" id="IPR001189">
    <property type="entry name" value="Mn/Fe_SOD"/>
</dbReference>
<dbReference type="SUPFAM" id="SSF46609">
    <property type="entry name" value="Fe,Mn superoxide dismutase (SOD), N-terminal domain"/>
    <property type="match status" value="1"/>
</dbReference>
<dbReference type="InterPro" id="IPR019833">
    <property type="entry name" value="Mn/Fe_SOD_BS"/>
</dbReference>
<dbReference type="InterPro" id="IPR036314">
    <property type="entry name" value="SOD_C_sf"/>
</dbReference>
<feature type="region of interest" description="Disordered" evidence="5">
    <location>
        <begin position="237"/>
        <end position="268"/>
    </location>
</feature>
<feature type="compositionally biased region" description="Basic and acidic residues" evidence="5">
    <location>
        <begin position="237"/>
        <end position="254"/>
    </location>
</feature>
<evidence type="ECO:0000259" key="7">
    <source>
        <dbReference type="Pfam" id="PF02777"/>
    </source>
</evidence>
<evidence type="ECO:0000256" key="5">
    <source>
        <dbReference type="SAM" id="MobiDB-lite"/>
    </source>
</evidence>
<keyword evidence="4" id="KW-0560">Oxidoreductase</keyword>
<dbReference type="PROSITE" id="PS00088">
    <property type="entry name" value="SOD_MN"/>
    <property type="match status" value="1"/>
</dbReference>
<comment type="similarity">
    <text evidence="1">Belongs to the iron/manganese superoxide dismutase family.</text>
</comment>
<dbReference type="Pfam" id="PF02777">
    <property type="entry name" value="Sod_Fe_C"/>
    <property type="match status" value="1"/>
</dbReference>
<dbReference type="PANTHER" id="PTHR43595:SF2">
    <property type="entry name" value="SMALL RIBOSOMAL SUBUNIT PROTEIN MS42"/>
    <property type="match status" value="1"/>
</dbReference>
<evidence type="ECO:0000313" key="9">
    <source>
        <dbReference type="Proteomes" id="UP000244248"/>
    </source>
</evidence>
<dbReference type="FunFam" id="1.10.287.990:FF:000001">
    <property type="entry name" value="Superoxide dismutase"/>
    <property type="match status" value="1"/>
</dbReference>
<dbReference type="PRINTS" id="PR01703">
    <property type="entry name" value="MNSODISMTASE"/>
</dbReference>
<accession>A0A2T5MEC4</accession>
<dbReference type="InterPro" id="IPR036324">
    <property type="entry name" value="Mn/Fe_SOD_N_sf"/>
</dbReference>
<dbReference type="RefSeq" id="WP_107940508.1">
    <property type="nucleotide sequence ID" value="NZ_QANS01000004.1"/>
</dbReference>
<feature type="domain" description="Manganese/iron superoxide dismutase C-terminal" evidence="7">
    <location>
        <begin position="97"/>
        <end position="200"/>
    </location>
</feature>
<dbReference type="SUPFAM" id="SSF54719">
    <property type="entry name" value="Fe,Mn superoxide dismutase (SOD), C-terminal domain"/>
    <property type="match status" value="1"/>
</dbReference>
<dbReference type="GO" id="GO:0046872">
    <property type="term" value="F:metal ion binding"/>
    <property type="evidence" value="ECO:0007669"/>
    <property type="project" value="UniProtKB-KW"/>
</dbReference>
<dbReference type="Gene3D" id="1.10.287.990">
    <property type="entry name" value="Fe,Mn superoxide dismutase (SOD) domain"/>
    <property type="match status" value="1"/>
</dbReference>
<dbReference type="Gene3D" id="3.55.40.20">
    <property type="entry name" value="Iron/manganese superoxide dismutase, C-terminal domain"/>
    <property type="match status" value="1"/>
</dbReference>
<keyword evidence="9" id="KW-1185">Reference proteome</keyword>
<dbReference type="OrthoDB" id="9803125at2"/>
<dbReference type="Proteomes" id="UP000244248">
    <property type="component" value="Unassembled WGS sequence"/>
</dbReference>
<dbReference type="Pfam" id="PF00081">
    <property type="entry name" value="Sod_Fe_N"/>
    <property type="match status" value="1"/>
</dbReference>
<feature type="region of interest" description="Disordered" evidence="5">
    <location>
        <begin position="202"/>
        <end position="223"/>
    </location>
</feature>
<feature type="domain" description="Manganese/iron superoxide dismutase N-terminal" evidence="6">
    <location>
        <begin position="2"/>
        <end position="89"/>
    </location>
</feature>
<sequence>MKHVLPDLPYAVDALEPHIDQRTMKLHHDMHHASYVKALNKALEEAPELQSQTAEWLLMNLNEVPEAIRTAVRNNAGGHVNHGMFWRSMDASGGGFPSGPLLAAIDRDFSGYENFKAEFEKAGTKLFGSGWAWLVVDKRGNDKLQILATSGHDNPLSSGYHPLLLNDVWEHAYYLKHENRRPEYLKNWWAITNWPEVEQRYQQFQQQEPAQSSKTPPPKIDADLKQALHETAQEQIHEVMTKREASKLVVKEKSVTSGKSHSVNGKSG</sequence>
<evidence type="ECO:0000259" key="6">
    <source>
        <dbReference type="Pfam" id="PF00081"/>
    </source>
</evidence>
<keyword evidence="3" id="KW-0479">Metal-binding</keyword>
<dbReference type="EMBL" id="QANS01000004">
    <property type="protein sequence ID" value="PTU30923.1"/>
    <property type="molecule type" value="Genomic_DNA"/>
</dbReference>
<gene>
    <name evidence="8" type="ORF">CJD38_11470</name>
</gene>
<dbReference type="FunFam" id="3.55.40.20:FF:000004">
    <property type="entry name" value="Superoxide dismutase [Fe]"/>
    <property type="match status" value="1"/>
</dbReference>
<name>A0A2T5MEC4_9GAMM</name>